<name>A0A7L5DJI8_9BACT</name>
<dbReference type="Proteomes" id="UP000501128">
    <property type="component" value="Chromosome"/>
</dbReference>
<evidence type="ECO:0000313" key="2">
    <source>
        <dbReference type="Proteomes" id="UP000501128"/>
    </source>
</evidence>
<gene>
    <name evidence="1" type="ORF">HH216_09060</name>
</gene>
<keyword evidence="2" id="KW-1185">Reference proteome</keyword>
<dbReference type="AlphaFoldDB" id="A0A7L5DJI8"/>
<organism evidence="1 2">
    <name type="scientific">Spirosoma rhododendri</name>
    <dbReference type="NCBI Taxonomy" id="2728024"/>
    <lineage>
        <taxon>Bacteria</taxon>
        <taxon>Pseudomonadati</taxon>
        <taxon>Bacteroidota</taxon>
        <taxon>Cytophagia</taxon>
        <taxon>Cytophagales</taxon>
        <taxon>Cytophagaceae</taxon>
        <taxon>Spirosoma</taxon>
    </lineage>
</organism>
<dbReference type="KEGG" id="srho:HH216_09060"/>
<dbReference type="RefSeq" id="WP_169550524.1">
    <property type="nucleotide sequence ID" value="NZ_CP051677.1"/>
</dbReference>
<sequence length="155" mass="17973">MERNLHAFASQNRDKIIKVDMRMQDSVRVYTIIGVFMLQTLESLADVRYITWGQWYGRTVVFSGDSTLFQLCIVTRPAPVDRLIDYAAGIFGEKRTIKKQRWVQIADGLVEELGEAVTACGMPEWEIGVKNNREEWLWMKGYYDSRDIVVPGTFR</sequence>
<evidence type="ECO:0000313" key="1">
    <source>
        <dbReference type="EMBL" id="QJD78556.1"/>
    </source>
</evidence>
<accession>A0A7L5DJI8</accession>
<reference evidence="1 2" key="1">
    <citation type="submission" date="2020-04" db="EMBL/GenBank/DDBJ databases">
        <title>Genome sequencing of novel species.</title>
        <authorList>
            <person name="Heo J."/>
            <person name="Kim S.-J."/>
            <person name="Kim J.-S."/>
            <person name="Hong S.-B."/>
            <person name="Kwon S.-W."/>
        </authorList>
    </citation>
    <scope>NUCLEOTIDE SEQUENCE [LARGE SCALE GENOMIC DNA]</scope>
    <source>
        <strain evidence="1 2">CJU-R4</strain>
    </source>
</reference>
<protein>
    <submittedName>
        <fullName evidence="1">Uncharacterized protein</fullName>
    </submittedName>
</protein>
<proteinExistence type="predicted"/>
<dbReference type="EMBL" id="CP051677">
    <property type="protein sequence ID" value="QJD78556.1"/>
    <property type="molecule type" value="Genomic_DNA"/>
</dbReference>